<comment type="caution">
    <text evidence="2">The sequence shown here is derived from an EMBL/GenBank/DDBJ whole genome shotgun (WGS) entry which is preliminary data.</text>
</comment>
<dbReference type="EMBL" id="BARW01014764">
    <property type="protein sequence ID" value="GAI79689.1"/>
    <property type="molecule type" value="Genomic_DNA"/>
</dbReference>
<reference evidence="2" key="1">
    <citation type="journal article" date="2014" name="Front. Microbiol.">
        <title>High frequency of phylogenetically diverse reductive dehalogenase-homologous genes in deep subseafloor sedimentary metagenomes.</title>
        <authorList>
            <person name="Kawai M."/>
            <person name="Futagami T."/>
            <person name="Toyoda A."/>
            <person name="Takaki Y."/>
            <person name="Nishi S."/>
            <person name="Hori S."/>
            <person name="Arai W."/>
            <person name="Tsubouchi T."/>
            <person name="Morono Y."/>
            <person name="Uchiyama I."/>
            <person name="Ito T."/>
            <person name="Fujiyama A."/>
            <person name="Inagaki F."/>
            <person name="Takami H."/>
        </authorList>
    </citation>
    <scope>NUCLEOTIDE SEQUENCE</scope>
    <source>
        <strain evidence="2">Expedition CK06-06</strain>
    </source>
</reference>
<evidence type="ECO:0000256" key="1">
    <source>
        <dbReference type="SAM" id="MobiDB-lite"/>
    </source>
</evidence>
<evidence type="ECO:0000313" key="2">
    <source>
        <dbReference type="EMBL" id="GAI79689.1"/>
    </source>
</evidence>
<sequence length="129" mass="14305">MLGKKAIMEGGETMPAKVHMSKKELLDLIDAGDKAGTDTSSLKNFLAELPSEKAAGAKPSPVPVRRVEPERAPEELVTGPELERLRLLACPHIRSSPYWEDFVSRRVLACSDCQRARLPFGERLQPRLL</sequence>
<organism evidence="2">
    <name type="scientific">marine sediment metagenome</name>
    <dbReference type="NCBI Taxonomy" id="412755"/>
    <lineage>
        <taxon>unclassified sequences</taxon>
        <taxon>metagenomes</taxon>
        <taxon>ecological metagenomes</taxon>
    </lineage>
</organism>
<dbReference type="AlphaFoldDB" id="X1TI16"/>
<feature type="region of interest" description="Disordered" evidence="1">
    <location>
        <begin position="52"/>
        <end position="76"/>
    </location>
</feature>
<gene>
    <name evidence="2" type="ORF">S12H4_26082</name>
</gene>
<name>X1TI16_9ZZZZ</name>
<protein>
    <submittedName>
        <fullName evidence="2">Uncharacterized protein</fullName>
    </submittedName>
</protein>
<accession>X1TI16</accession>
<feature type="compositionally biased region" description="Basic and acidic residues" evidence="1">
    <location>
        <begin position="65"/>
        <end position="74"/>
    </location>
</feature>
<proteinExistence type="predicted"/>